<keyword evidence="2" id="KW-0285">Flavoprotein</keyword>
<dbReference type="GO" id="GO:0004497">
    <property type="term" value="F:monooxygenase activity"/>
    <property type="evidence" value="ECO:0007669"/>
    <property type="project" value="UniProtKB-KW"/>
</dbReference>
<dbReference type="GO" id="GO:0071949">
    <property type="term" value="F:FAD binding"/>
    <property type="evidence" value="ECO:0007669"/>
    <property type="project" value="InterPro"/>
</dbReference>
<name>A0A1L7WI68_9HELO</name>
<dbReference type="STRING" id="576137.A0A1L7WI68"/>
<dbReference type="Pfam" id="PF01494">
    <property type="entry name" value="FAD_binding_3"/>
    <property type="match status" value="1"/>
</dbReference>
<keyword evidence="5" id="KW-0503">Monooxygenase</keyword>
<sequence>MAEIVNAIVVGAGFGGLATAIELTRKGCKVKVFEAVNKLDNKGDVIMVGSNATRIMKKWGPVLPCVDELAAQPDTMRIQDQNGKILLEQPMPADYEGYPNFYTNRGRTQRSMYEYAVSLGVEFVFGARISEFFETETSAGIILNDRKYEADFVIGSDGVHSKARAVVTGKEENPQKSGFAVYRSWFQLERLLDNPKTEWIAASEKDLLLVWIGKDTHAIITTNTKMKSITCFATHKDDSNIEESWNLPGKIEDMLATVEGWDQILLEVIKLIPPEVLIDWKLLWRNPVKQWVSKGGRLALVGDAAHPHLATSGTGGAQAIEDGATIGALIDINGKTNIPLALKTYEKLRFERTALTQRMGWETRHRWHQTDWEMIASNPEFLKLPQPAWLNGADAEQYAYDNFNAAKANLEAGSPFKSTNIPEDHVHVDWTIEDMMAREGEQVGADFYQVQD</sequence>
<dbReference type="AlphaFoldDB" id="A0A1L7WI68"/>
<evidence type="ECO:0000313" key="7">
    <source>
        <dbReference type="EMBL" id="CZR52474.1"/>
    </source>
</evidence>
<dbReference type="EMBL" id="FJOG01000002">
    <property type="protein sequence ID" value="CZR52474.1"/>
    <property type="molecule type" value="Genomic_DNA"/>
</dbReference>
<evidence type="ECO:0000259" key="6">
    <source>
        <dbReference type="Pfam" id="PF01494"/>
    </source>
</evidence>
<dbReference type="Proteomes" id="UP000184330">
    <property type="component" value="Unassembled WGS sequence"/>
</dbReference>
<evidence type="ECO:0000313" key="8">
    <source>
        <dbReference type="Proteomes" id="UP000184330"/>
    </source>
</evidence>
<organism evidence="7 8">
    <name type="scientific">Phialocephala subalpina</name>
    <dbReference type="NCBI Taxonomy" id="576137"/>
    <lineage>
        <taxon>Eukaryota</taxon>
        <taxon>Fungi</taxon>
        <taxon>Dikarya</taxon>
        <taxon>Ascomycota</taxon>
        <taxon>Pezizomycotina</taxon>
        <taxon>Leotiomycetes</taxon>
        <taxon>Helotiales</taxon>
        <taxon>Mollisiaceae</taxon>
        <taxon>Phialocephala</taxon>
        <taxon>Phialocephala fortinii species complex</taxon>
    </lineage>
</organism>
<protein>
    <submittedName>
        <fullName evidence="7">Related to maackiain detoxification protein 1</fullName>
    </submittedName>
</protein>
<evidence type="ECO:0000256" key="2">
    <source>
        <dbReference type="ARBA" id="ARBA00022630"/>
    </source>
</evidence>
<proteinExistence type="inferred from homology"/>
<evidence type="ECO:0000256" key="4">
    <source>
        <dbReference type="ARBA" id="ARBA00023002"/>
    </source>
</evidence>
<keyword evidence="8" id="KW-1185">Reference proteome</keyword>
<dbReference type="InterPro" id="IPR002938">
    <property type="entry name" value="FAD-bd"/>
</dbReference>
<dbReference type="SUPFAM" id="SSF54373">
    <property type="entry name" value="FAD-linked reductases, C-terminal domain"/>
    <property type="match status" value="1"/>
</dbReference>
<dbReference type="SUPFAM" id="SSF51905">
    <property type="entry name" value="FAD/NAD(P)-binding domain"/>
    <property type="match status" value="1"/>
</dbReference>
<evidence type="ECO:0000256" key="1">
    <source>
        <dbReference type="ARBA" id="ARBA00007992"/>
    </source>
</evidence>
<gene>
    <name evidence="7" type="ORF">PAC_02351</name>
</gene>
<reference evidence="7 8" key="1">
    <citation type="submission" date="2016-03" db="EMBL/GenBank/DDBJ databases">
        <authorList>
            <person name="Ploux O."/>
        </authorList>
    </citation>
    <scope>NUCLEOTIDE SEQUENCE [LARGE SCALE GENOMIC DNA]</scope>
    <source>
        <strain evidence="7 8">UAMH 11012</strain>
    </source>
</reference>
<comment type="similarity">
    <text evidence="1">Belongs to the paxM FAD-dependent monooxygenase family.</text>
</comment>
<keyword evidence="4" id="KW-0560">Oxidoreductase</keyword>
<evidence type="ECO:0000256" key="5">
    <source>
        <dbReference type="ARBA" id="ARBA00023033"/>
    </source>
</evidence>
<dbReference type="PANTHER" id="PTHR13789">
    <property type="entry name" value="MONOOXYGENASE"/>
    <property type="match status" value="1"/>
</dbReference>
<feature type="domain" description="FAD-binding" evidence="6">
    <location>
        <begin position="6"/>
        <end position="349"/>
    </location>
</feature>
<evidence type="ECO:0000256" key="3">
    <source>
        <dbReference type="ARBA" id="ARBA00022827"/>
    </source>
</evidence>
<dbReference type="Gene3D" id="3.50.50.60">
    <property type="entry name" value="FAD/NAD(P)-binding domain"/>
    <property type="match status" value="1"/>
</dbReference>
<dbReference type="OrthoDB" id="16820at2759"/>
<keyword evidence="3" id="KW-0274">FAD</keyword>
<dbReference type="InterPro" id="IPR036188">
    <property type="entry name" value="FAD/NAD-bd_sf"/>
</dbReference>
<accession>A0A1L7WI68</accession>
<dbReference type="InterPro" id="IPR050493">
    <property type="entry name" value="FAD-dep_Monooxygenase_BioMet"/>
</dbReference>
<dbReference type="PANTHER" id="PTHR13789:SF236">
    <property type="entry name" value="MONOOXYGENASE, PUTATIVE (AFU_ORTHOLOGUE AFUA_6G12060)-RELATED"/>
    <property type="match status" value="1"/>
</dbReference>
<dbReference type="PRINTS" id="PR00420">
    <property type="entry name" value="RNGMNOXGNASE"/>
</dbReference>